<dbReference type="KEGG" id="vg:64947338"/>
<keyword evidence="2" id="KW-1185">Reference proteome</keyword>
<dbReference type="Proteomes" id="UP000320155">
    <property type="component" value="Segment"/>
</dbReference>
<sequence length="55" mass="6249">MYVDDVDDLEELEYLRDEAQARVDSGTYTEQAQWDLEDIEARIEELSAEVGGLPG</sequence>
<evidence type="ECO:0000313" key="2">
    <source>
        <dbReference type="Proteomes" id="UP000320155"/>
    </source>
</evidence>
<name>A0A514A3P4_9CAUD</name>
<evidence type="ECO:0000313" key="1">
    <source>
        <dbReference type="EMBL" id="QDH47890.1"/>
    </source>
</evidence>
<gene>
    <name evidence="1" type="primary">74</name>
    <name evidence="1" type="ORF">SEA_BENVOLIO_74</name>
</gene>
<dbReference type="EMBL" id="MK919472">
    <property type="protein sequence ID" value="QDH47890.1"/>
    <property type="molecule type" value="Genomic_DNA"/>
</dbReference>
<protein>
    <submittedName>
        <fullName evidence="1">Uncharacterized protein</fullName>
    </submittedName>
</protein>
<dbReference type="RefSeq" id="YP_010063511.1">
    <property type="nucleotide sequence ID" value="NC_054806.1"/>
</dbReference>
<proteinExistence type="predicted"/>
<reference evidence="1 2" key="1">
    <citation type="submission" date="2019-05" db="EMBL/GenBank/DDBJ databases">
        <authorList>
            <person name="Adams R."/>
            <person name="Akbary L.S."/>
            <person name="Andrews M.B."/>
            <person name="Baumann C.N."/>
            <person name="Belamarich J.P."/>
            <person name="Bhuta P.S."/>
            <person name="Campbell C.V."/>
            <person name="Crevits C.K."/>
            <person name="Crockett C.R."/>
            <person name="Dolan H.E."/>
            <person name="Ellis C.L."/>
            <person name="Elsasser D.N."/>
            <person name="Fenwick S.L."/>
            <person name="Guo R."/>
            <person name="Jackson A.R."/>
            <person name="Kaur A."/>
            <person name="Madison K.A."/>
            <person name="Kivimaki S.E."/>
            <person name="Martin A.Y."/>
            <person name="McChesney S.A."/>
            <person name="McCreary M.E."/>
            <person name="McMahill K.J."/>
            <person name="Nicely M.K."/>
            <person name="Ofsa J.B."/>
            <person name="Redle J.D."/>
            <person name="Santos M.R."/>
            <person name="Stiltner K.B."/>
            <person name="Taheny A.C."/>
            <person name="Tran P.V."/>
            <person name="Tunckanat T."/>
            <person name="Villavicencio A.P."/>
            <person name="Voshell S.M."/>
            <person name="Williams K.J."/>
            <person name="Witmer C.E."/>
            <person name="Woodruff E.H."/>
            <person name="Garlena R.A."/>
            <person name="Russell D.A."/>
            <person name="Pope W.H."/>
            <person name="Jacobs-Sera D."/>
            <person name="Hatfull G.F."/>
        </authorList>
    </citation>
    <scope>NUCLEOTIDE SEQUENCE [LARGE SCALE GENOMIC DNA]</scope>
</reference>
<organism evidence="1 2">
    <name type="scientific">Mycobacterium phage Benvolio</name>
    <dbReference type="NCBI Taxonomy" id="2591074"/>
    <lineage>
        <taxon>Viruses</taxon>
        <taxon>Duplodnaviria</taxon>
        <taxon>Heunggongvirae</taxon>
        <taxon>Uroviricota</taxon>
        <taxon>Caudoviricetes</taxon>
        <taxon>Turbidovirus</taxon>
        <taxon>Turbidovirus benvolio</taxon>
    </lineage>
</organism>
<accession>A0A514A3P4</accession>
<dbReference type="GeneID" id="64947338"/>